<sequence length="227" mass="25869">MKTIALWIIGCLALTAIGCTERTDKRTELPLNSIDTAKLKPELKAVVRAYIKAHPRYKTFLLTPTEIPEENWLAYIEPYFLIGPAFDGLYNGGEFGFTRSYPTSYFNLDDHIVFVKTIQEDLTILDKAAIDAYNRLAEPQDTFDKDTPTPYVYPIKSYLLKAWVMRTGLKRTTELLSTRADTFATIKRIPCNLPNKELLYSNRKARKSRHAIKKDTALSNIPVADSI</sequence>
<comment type="caution">
    <text evidence="1">The sequence shown here is derived from an EMBL/GenBank/DDBJ whole genome shotgun (WGS) entry which is preliminary data.</text>
</comment>
<dbReference type="PROSITE" id="PS51257">
    <property type="entry name" value="PROKAR_LIPOPROTEIN"/>
    <property type="match status" value="1"/>
</dbReference>
<evidence type="ECO:0000313" key="1">
    <source>
        <dbReference type="EMBL" id="KDR50816.1"/>
    </source>
</evidence>
<dbReference type="RefSeq" id="WP_018967510.1">
    <property type="nucleotide sequence ID" value="NZ_KB899215.1"/>
</dbReference>
<dbReference type="HOGENOM" id="CLU_1218870_0_0_10"/>
<dbReference type="PATRIC" id="fig|1122985.7.peg.3232"/>
<organism evidence="1 2">
    <name type="scientific">Hoylesella loescheii DSM 19665 = JCM 12249 = ATCC 15930</name>
    <dbReference type="NCBI Taxonomy" id="1122985"/>
    <lineage>
        <taxon>Bacteria</taxon>
        <taxon>Pseudomonadati</taxon>
        <taxon>Bacteroidota</taxon>
        <taxon>Bacteroidia</taxon>
        <taxon>Bacteroidales</taxon>
        <taxon>Prevotellaceae</taxon>
        <taxon>Hoylesella</taxon>
    </lineage>
</organism>
<dbReference type="EMBL" id="JNGW01000137">
    <property type="protein sequence ID" value="KDR50816.1"/>
    <property type="molecule type" value="Genomic_DNA"/>
</dbReference>
<evidence type="ECO:0000313" key="2">
    <source>
        <dbReference type="Proteomes" id="UP000027442"/>
    </source>
</evidence>
<dbReference type="AlphaFoldDB" id="A0A069QLU9"/>
<reference evidence="1 2" key="1">
    <citation type="submission" date="2013-08" db="EMBL/GenBank/DDBJ databases">
        <authorList>
            <person name="Weinstock G."/>
            <person name="Sodergren E."/>
            <person name="Wylie T."/>
            <person name="Fulton L."/>
            <person name="Fulton R."/>
            <person name="Fronick C."/>
            <person name="O'Laughlin M."/>
            <person name="Godfrey J."/>
            <person name="Miner T."/>
            <person name="Herter B."/>
            <person name="Appelbaum E."/>
            <person name="Cordes M."/>
            <person name="Lek S."/>
            <person name="Wollam A."/>
            <person name="Pepin K.H."/>
            <person name="Palsikar V.B."/>
            <person name="Mitreva M."/>
            <person name="Wilson R.K."/>
        </authorList>
    </citation>
    <scope>NUCLEOTIDE SEQUENCE [LARGE SCALE GENOMIC DNA]</scope>
    <source>
        <strain evidence="1 2">ATCC 15930</strain>
    </source>
</reference>
<gene>
    <name evidence="1" type="ORF">HMPREF1991_03123</name>
</gene>
<proteinExistence type="predicted"/>
<dbReference type="Proteomes" id="UP000027442">
    <property type="component" value="Unassembled WGS sequence"/>
</dbReference>
<accession>A0A069QLU9</accession>
<name>A0A069QLU9_HOYLO</name>
<protein>
    <submittedName>
        <fullName evidence="1">Uncharacterized protein</fullName>
    </submittedName>
</protein>
<keyword evidence="2" id="KW-1185">Reference proteome</keyword>